<dbReference type="RefSeq" id="WP_011388456.1">
    <property type="nucleotide sequence ID" value="NC_007643.1"/>
</dbReference>
<evidence type="ECO:0000259" key="4">
    <source>
        <dbReference type="Pfam" id="PF07859"/>
    </source>
</evidence>
<dbReference type="SUPFAM" id="SSF53474">
    <property type="entry name" value="alpha/beta-Hydrolases"/>
    <property type="match status" value="1"/>
</dbReference>
<proteinExistence type="inferred from homology"/>
<dbReference type="PATRIC" id="fig|269796.9.peg.751"/>
<dbReference type="HOGENOM" id="CLU_012494_6_4_5"/>
<evidence type="ECO:0000256" key="1">
    <source>
        <dbReference type="ARBA" id="ARBA00010515"/>
    </source>
</evidence>
<dbReference type="STRING" id="269796.Rru_A0698"/>
<keyword evidence="6" id="KW-1185">Reference proteome</keyword>
<organism evidence="5 6">
    <name type="scientific">Rhodospirillum rubrum (strain ATCC 11170 / ATH 1.1.1 / DSM 467 / LMG 4362 / NCIMB 8255 / S1)</name>
    <dbReference type="NCBI Taxonomy" id="269796"/>
    <lineage>
        <taxon>Bacteria</taxon>
        <taxon>Pseudomonadati</taxon>
        <taxon>Pseudomonadota</taxon>
        <taxon>Alphaproteobacteria</taxon>
        <taxon>Rhodospirillales</taxon>
        <taxon>Rhodospirillaceae</taxon>
        <taxon>Rhodospirillum</taxon>
    </lineage>
</organism>
<dbReference type="PhylomeDB" id="Q2RWJ3"/>
<gene>
    <name evidence="5" type="ordered locus">Rru_A0698</name>
</gene>
<dbReference type="EnsemblBacteria" id="ABC21502">
    <property type="protein sequence ID" value="ABC21502"/>
    <property type="gene ID" value="Rru_A0698"/>
</dbReference>
<dbReference type="PANTHER" id="PTHR48081:SF8">
    <property type="entry name" value="ALPHA_BETA HYDROLASE FOLD-3 DOMAIN-CONTAINING PROTEIN-RELATED"/>
    <property type="match status" value="1"/>
</dbReference>
<dbReference type="EMBL" id="CP000230">
    <property type="protein sequence ID" value="ABC21502.1"/>
    <property type="molecule type" value="Genomic_DNA"/>
</dbReference>
<dbReference type="InterPro" id="IPR013094">
    <property type="entry name" value="AB_hydrolase_3"/>
</dbReference>
<dbReference type="PANTHER" id="PTHR48081">
    <property type="entry name" value="AB HYDROLASE SUPERFAMILY PROTEIN C4A8.06C"/>
    <property type="match status" value="1"/>
</dbReference>
<dbReference type="InterPro" id="IPR033140">
    <property type="entry name" value="Lipase_GDXG_put_SER_AS"/>
</dbReference>
<dbReference type="GO" id="GO:0016787">
    <property type="term" value="F:hydrolase activity"/>
    <property type="evidence" value="ECO:0007669"/>
    <property type="project" value="UniProtKB-KW"/>
</dbReference>
<evidence type="ECO:0000256" key="3">
    <source>
        <dbReference type="PROSITE-ProRule" id="PRU10038"/>
    </source>
</evidence>
<sequence>MSDPLTLFTRGGSSLPTIARPTSTLAGLHPEAAALFDSLERSGILSGRPESQPLATARARAQSFWYPWNTGGPRMRLRRDLSLDGSDGPVAARLFIPCSASSEPPVIVYFHGGGYALNGLDTHDRLMRTLADASGAAVLGVGYALAPEHPFPTQTAQALSAIDWLLRRGRRDFAIDARRMALAGDSAGAHLALWTAQSMREADWPAARMLLLAYGMMVPRFDSASHALYGGGAYGLTTERMRWFWNAVTPAQGRPFTPLTAGLDDLPSCLVVGASADCLRDDSRALAEALELRDAPVRFIEAEGLPHSFLQYAPALEPARRLLGDLASTLARSLESGAPVRWS</sequence>
<evidence type="ECO:0000313" key="5">
    <source>
        <dbReference type="EMBL" id="ABC21502.1"/>
    </source>
</evidence>
<evidence type="ECO:0000313" key="6">
    <source>
        <dbReference type="Proteomes" id="UP000001929"/>
    </source>
</evidence>
<dbReference type="Proteomes" id="UP000001929">
    <property type="component" value="Chromosome"/>
</dbReference>
<dbReference type="KEGG" id="rru:Rru_A0698"/>
<dbReference type="PROSITE" id="PS01174">
    <property type="entry name" value="LIPASE_GDXG_SER"/>
    <property type="match status" value="1"/>
</dbReference>
<dbReference type="Gene3D" id="3.40.50.1820">
    <property type="entry name" value="alpha/beta hydrolase"/>
    <property type="match status" value="1"/>
</dbReference>
<feature type="active site" evidence="3">
    <location>
        <position position="186"/>
    </location>
</feature>
<reference evidence="5 6" key="1">
    <citation type="journal article" date="2011" name="Stand. Genomic Sci.">
        <title>Complete genome sequence of Rhodospirillum rubrum type strain (S1).</title>
        <authorList>
            <person name="Munk A.C."/>
            <person name="Copeland A."/>
            <person name="Lucas S."/>
            <person name="Lapidus A."/>
            <person name="Del Rio T.G."/>
            <person name="Barry K."/>
            <person name="Detter J.C."/>
            <person name="Hammon N."/>
            <person name="Israni S."/>
            <person name="Pitluck S."/>
            <person name="Brettin T."/>
            <person name="Bruce D."/>
            <person name="Han C."/>
            <person name="Tapia R."/>
            <person name="Gilna P."/>
            <person name="Schmutz J."/>
            <person name="Larimer F."/>
            <person name="Land M."/>
            <person name="Kyrpides N.C."/>
            <person name="Mavromatis K."/>
            <person name="Richardson P."/>
            <person name="Rohde M."/>
            <person name="Goker M."/>
            <person name="Klenk H.P."/>
            <person name="Zhang Y."/>
            <person name="Roberts G.P."/>
            <person name="Reslewic S."/>
            <person name="Schwartz D.C."/>
        </authorList>
    </citation>
    <scope>NUCLEOTIDE SEQUENCE [LARGE SCALE GENOMIC DNA]</scope>
    <source>
        <strain evidence="6">ATCC 11170 / ATH 1.1.1 / DSM 467 / LMG 4362 / NCIMB 8255 / S1</strain>
    </source>
</reference>
<name>Q2RWJ3_RHORT</name>
<keyword evidence="2" id="KW-0378">Hydrolase</keyword>
<evidence type="ECO:0000256" key="2">
    <source>
        <dbReference type="ARBA" id="ARBA00022801"/>
    </source>
</evidence>
<protein>
    <submittedName>
        <fullName evidence="5">Lipolytic enzyme</fullName>
    </submittedName>
</protein>
<dbReference type="ESTHER" id="rhort-q2rwj3">
    <property type="family name" value="Hormone-sensitive_lipase_like"/>
</dbReference>
<dbReference type="InterPro" id="IPR050300">
    <property type="entry name" value="GDXG_lipolytic_enzyme"/>
</dbReference>
<dbReference type="InterPro" id="IPR029058">
    <property type="entry name" value="AB_hydrolase_fold"/>
</dbReference>
<accession>Q2RWJ3</accession>
<dbReference type="AlphaFoldDB" id="Q2RWJ3"/>
<dbReference type="Pfam" id="PF07859">
    <property type="entry name" value="Abhydrolase_3"/>
    <property type="match status" value="1"/>
</dbReference>
<dbReference type="eggNOG" id="COG0657">
    <property type="taxonomic scope" value="Bacteria"/>
</dbReference>
<comment type="similarity">
    <text evidence="1">Belongs to the 'GDXG' lipolytic enzyme family.</text>
</comment>
<feature type="domain" description="Alpha/beta hydrolase fold-3" evidence="4">
    <location>
        <begin position="107"/>
        <end position="310"/>
    </location>
</feature>